<comment type="caution">
    <text evidence="1">The sequence shown here is derived from an EMBL/GenBank/DDBJ whole genome shotgun (WGS) entry which is preliminary data.</text>
</comment>
<evidence type="ECO:0000313" key="2">
    <source>
        <dbReference type="Proteomes" id="UP000652761"/>
    </source>
</evidence>
<keyword evidence="2" id="KW-1185">Reference proteome</keyword>
<sequence length="93" mass="10262">MSQPKWGVVARQCEKVLGSSAHRAPTAEISPSYSTVMPGRVPWLAELPDGPSPALVGAWLHFLSSAYVPWERLSLGRLRYCSSNRAYMGIKFV</sequence>
<proteinExistence type="predicted"/>
<accession>A0A843VS35</accession>
<organism evidence="1 2">
    <name type="scientific">Colocasia esculenta</name>
    <name type="common">Wild taro</name>
    <name type="synonym">Arum esculentum</name>
    <dbReference type="NCBI Taxonomy" id="4460"/>
    <lineage>
        <taxon>Eukaryota</taxon>
        <taxon>Viridiplantae</taxon>
        <taxon>Streptophyta</taxon>
        <taxon>Embryophyta</taxon>
        <taxon>Tracheophyta</taxon>
        <taxon>Spermatophyta</taxon>
        <taxon>Magnoliopsida</taxon>
        <taxon>Liliopsida</taxon>
        <taxon>Araceae</taxon>
        <taxon>Aroideae</taxon>
        <taxon>Colocasieae</taxon>
        <taxon>Colocasia</taxon>
    </lineage>
</organism>
<gene>
    <name evidence="1" type="ORF">Taro_032212</name>
</gene>
<dbReference type="Proteomes" id="UP000652761">
    <property type="component" value="Unassembled WGS sequence"/>
</dbReference>
<name>A0A843VS35_COLES</name>
<protein>
    <submittedName>
        <fullName evidence="1">Uncharacterized protein</fullName>
    </submittedName>
</protein>
<dbReference type="AlphaFoldDB" id="A0A843VS35"/>
<dbReference type="EMBL" id="NMUH01002357">
    <property type="protein sequence ID" value="MQL99488.1"/>
    <property type="molecule type" value="Genomic_DNA"/>
</dbReference>
<evidence type="ECO:0000313" key="1">
    <source>
        <dbReference type="EMBL" id="MQL99488.1"/>
    </source>
</evidence>
<reference evidence="1" key="1">
    <citation type="submission" date="2017-07" db="EMBL/GenBank/DDBJ databases">
        <title>Taro Niue Genome Assembly and Annotation.</title>
        <authorList>
            <person name="Atibalentja N."/>
            <person name="Keating K."/>
            <person name="Fields C.J."/>
        </authorList>
    </citation>
    <scope>NUCLEOTIDE SEQUENCE</scope>
    <source>
        <strain evidence="1">Niue_2</strain>
        <tissue evidence="1">Leaf</tissue>
    </source>
</reference>